<dbReference type="GO" id="GO:0009435">
    <property type="term" value="P:NAD+ biosynthetic process"/>
    <property type="evidence" value="ECO:0007669"/>
    <property type="project" value="InterPro"/>
</dbReference>
<keyword evidence="2" id="KW-0328">Glycosyltransferase</keyword>
<dbReference type="PANTHER" id="PTHR43202">
    <property type="entry name" value="NICOTINATE-NUCLEOTIDE PYROPHOSPHORYLASE"/>
    <property type="match status" value="1"/>
</dbReference>
<protein>
    <submittedName>
        <fullName evidence="2">Nicotinate phosphoribosyltransferase</fullName>
    </submittedName>
</protein>
<name>W4LS14_ENTF1</name>
<comment type="caution">
    <text evidence="2">The sequence shown here is derived from an EMBL/GenBank/DDBJ whole genome shotgun (WGS) entry which is preliminary data.</text>
</comment>
<sequence length="441" mass="49620">MSIIDQKRLPPEVFKLDAERMCRGWYSDHYFNNTTLILSTLAAQGYRFGGQCPELSAQGVEVANIDVGNIEVDMQYFTRREPFSIVAGVDHALAILKLCTGYVDDRGEFVNTYDHLDIEAVHDGEKVAPWEPVLRVRGRYRDFAVLETPTLGALARRTRIATNVYQTLRAANGKPILFFPARFDIHEAQPGDGYAYRIAVEVWNRVQHGNLGMFISTEAQGDWWGEKGGGTVAHAYLLCFLRDTAEAMLQFAKVIPADVNRVVLVDVNNDCVGDSVKTATAMFQCYRELIEAGRPDEAARYVLFGVRPDTSGNMIDQSVVPLGDPKLDCGVNPRLVHNLRQALDNLADRLDLPPDWLDRARQYFRQIQIVATGGFNPQRIAQFEAMGVPVNIYGVGSYLFEGENNDFTADVVRVKIEGQWYDMAKVGRRARQNPNMQRVVY</sequence>
<proteinExistence type="predicted"/>
<dbReference type="AlphaFoldDB" id="W4LS14"/>
<dbReference type="HOGENOM" id="CLU_043773_1_0_7"/>
<keyword evidence="3" id="KW-1185">Reference proteome</keyword>
<dbReference type="InterPro" id="IPR036068">
    <property type="entry name" value="Nicotinate_pribotase-like_C"/>
</dbReference>
<dbReference type="SUPFAM" id="SSF54675">
    <property type="entry name" value="Nicotinate/Quinolinate PRTase N-terminal domain-like"/>
    <property type="match status" value="1"/>
</dbReference>
<reference evidence="2 3" key="1">
    <citation type="journal article" date="2014" name="Nature">
        <title>An environmental bacterial taxon with a large and distinct metabolic repertoire.</title>
        <authorList>
            <person name="Wilson M.C."/>
            <person name="Mori T."/>
            <person name="Ruckert C."/>
            <person name="Uria A.R."/>
            <person name="Helf M.J."/>
            <person name="Takada K."/>
            <person name="Gernert C."/>
            <person name="Steffens U.A."/>
            <person name="Heycke N."/>
            <person name="Schmitt S."/>
            <person name="Rinke C."/>
            <person name="Helfrich E.J."/>
            <person name="Brachmann A.O."/>
            <person name="Gurgui C."/>
            <person name="Wakimoto T."/>
            <person name="Kracht M."/>
            <person name="Crusemann M."/>
            <person name="Hentschel U."/>
            <person name="Abe I."/>
            <person name="Matsunaga S."/>
            <person name="Kalinowski J."/>
            <person name="Takeyama H."/>
            <person name="Piel J."/>
        </authorList>
    </citation>
    <scope>NUCLEOTIDE SEQUENCE [LARGE SCALE GENOMIC DNA]</scope>
    <source>
        <strain evidence="3">TSY1</strain>
    </source>
</reference>
<gene>
    <name evidence="2" type="ORF">ETSY1_09790</name>
</gene>
<dbReference type="Gene3D" id="3.20.20.70">
    <property type="entry name" value="Aldolase class I"/>
    <property type="match status" value="1"/>
</dbReference>
<feature type="domain" description="Quinolinate phosphoribosyl transferase N-terminal" evidence="1">
    <location>
        <begin position="68"/>
        <end position="156"/>
    </location>
</feature>
<dbReference type="InterPro" id="IPR013785">
    <property type="entry name" value="Aldolase_TIM"/>
</dbReference>
<dbReference type="GO" id="GO:0016763">
    <property type="term" value="F:pentosyltransferase activity"/>
    <property type="evidence" value="ECO:0007669"/>
    <property type="project" value="InterPro"/>
</dbReference>
<dbReference type="PATRIC" id="fig|1429438.4.peg.2007"/>
<dbReference type="InterPro" id="IPR053190">
    <property type="entry name" value="NAPRTase-like"/>
</dbReference>
<dbReference type="InterPro" id="IPR037128">
    <property type="entry name" value="Quinolinate_PRibosylTase_N_sf"/>
</dbReference>
<organism evidence="2 3">
    <name type="scientific">Entotheonella factor</name>
    <dbReference type="NCBI Taxonomy" id="1429438"/>
    <lineage>
        <taxon>Bacteria</taxon>
        <taxon>Pseudomonadati</taxon>
        <taxon>Nitrospinota/Tectimicrobiota group</taxon>
        <taxon>Candidatus Tectimicrobiota</taxon>
        <taxon>Candidatus Entotheonellia</taxon>
        <taxon>Candidatus Entotheonellales</taxon>
        <taxon>Candidatus Entotheonellaceae</taxon>
        <taxon>Candidatus Entotheonella</taxon>
    </lineage>
</organism>
<dbReference type="Proteomes" id="UP000019141">
    <property type="component" value="Unassembled WGS sequence"/>
</dbReference>
<evidence type="ECO:0000313" key="3">
    <source>
        <dbReference type="Proteomes" id="UP000019141"/>
    </source>
</evidence>
<dbReference type="Gene3D" id="3.90.1170.20">
    <property type="entry name" value="Quinolinate phosphoribosyl transferase, N-terminal domain"/>
    <property type="match status" value="1"/>
</dbReference>
<dbReference type="InterPro" id="IPR022412">
    <property type="entry name" value="Quinolinate_PRibosylTrfase_N"/>
</dbReference>
<evidence type="ECO:0000259" key="1">
    <source>
        <dbReference type="Pfam" id="PF02749"/>
    </source>
</evidence>
<evidence type="ECO:0000313" key="2">
    <source>
        <dbReference type="EMBL" id="ETX00814.1"/>
    </source>
</evidence>
<dbReference type="SUPFAM" id="SSF51690">
    <property type="entry name" value="Nicotinate/Quinolinate PRTase C-terminal domain-like"/>
    <property type="match status" value="1"/>
</dbReference>
<dbReference type="PANTHER" id="PTHR43202:SF1">
    <property type="entry name" value="NICOTINATE PHOSPHORIBOSYLTRANSFERASE"/>
    <property type="match status" value="1"/>
</dbReference>
<dbReference type="EMBL" id="AZHW01000300">
    <property type="protein sequence ID" value="ETX00814.1"/>
    <property type="molecule type" value="Genomic_DNA"/>
</dbReference>
<dbReference type="Pfam" id="PF02749">
    <property type="entry name" value="QRPTase_N"/>
    <property type="match status" value="1"/>
</dbReference>
<keyword evidence="2" id="KW-0808">Transferase</keyword>
<accession>W4LS14</accession>